<dbReference type="SUPFAM" id="SSF53335">
    <property type="entry name" value="S-adenosyl-L-methionine-dependent methyltransferases"/>
    <property type="match status" value="1"/>
</dbReference>
<accession>A0AAE3FV69</accession>
<dbReference type="Gene3D" id="3.40.50.150">
    <property type="entry name" value="Vaccinia Virus protein VP39"/>
    <property type="match status" value="1"/>
</dbReference>
<evidence type="ECO:0000259" key="3">
    <source>
        <dbReference type="Pfam" id="PF13649"/>
    </source>
</evidence>
<dbReference type="InterPro" id="IPR041698">
    <property type="entry name" value="Methyltransf_25"/>
</dbReference>
<keyword evidence="5" id="KW-1185">Reference proteome</keyword>
<dbReference type="AlphaFoldDB" id="A0AAE3FV69"/>
<dbReference type="GO" id="GO:0032259">
    <property type="term" value="P:methylation"/>
    <property type="evidence" value="ECO:0007669"/>
    <property type="project" value="UniProtKB-KW"/>
</dbReference>
<evidence type="ECO:0000256" key="1">
    <source>
        <dbReference type="ARBA" id="ARBA00022603"/>
    </source>
</evidence>
<dbReference type="PANTHER" id="PTHR43861:SF1">
    <property type="entry name" value="TRANS-ACONITATE 2-METHYLTRANSFERASE"/>
    <property type="match status" value="1"/>
</dbReference>
<dbReference type="Pfam" id="PF13649">
    <property type="entry name" value="Methyltransf_25"/>
    <property type="match status" value="1"/>
</dbReference>
<reference evidence="4" key="2">
    <citation type="submission" date="2022-02" db="EMBL/GenBank/DDBJ databases">
        <authorList>
            <person name="Elcheninov A.G."/>
            <person name="Sorokin D.Y."/>
            <person name="Kublanov I.V."/>
        </authorList>
    </citation>
    <scope>NUCLEOTIDE SEQUENCE</scope>
    <source>
        <strain evidence="4">AArc-St2</strain>
    </source>
</reference>
<sequence length="225" mass="23885">MTTAQGFYTRWAWLYDIISAKIPGVGLIRRAAIDHLGVAPGDTVVEMGCGTGANLPYLREQVGTDGTVVGIDFSPGVLALAADRIDRHGWENVHLIRADATQPPLSPVEDGSQVDVIFSSFVSGMVDDPASMVDRWAAIVGEGGTVGLLDLARSSSIGGTFINPLFSAVVRATSPPAAARDSAAIDRLDQRVAAAHARLHTKTQTPRYKTRACGFIRISSVTIEE</sequence>
<dbReference type="EMBL" id="JAKRVX010000001">
    <property type="protein sequence ID" value="MCL9815555.1"/>
    <property type="molecule type" value="Genomic_DNA"/>
</dbReference>
<evidence type="ECO:0000256" key="2">
    <source>
        <dbReference type="ARBA" id="ARBA00022679"/>
    </source>
</evidence>
<gene>
    <name evidence="4" type="ORF">AArcSt2_01210</name>
</gene>
<protein>
    <submittedName>
        <fullName evidence="4">Class I SAM-dependent methyltransferase</fullName>
    </submittedName>
</protein>
<feature type="domain" description="Methyltransferase" evidence="3">
    <location>
        <begin position="44"/>
        <end position="144"/>
    </location>
</feature>
<dbReference type="Proteomes" id="UP001203207">
    <property type="component" value="Unassembled WGS sequence"/>
</dbReference>
<dbReference type="CDD" id="cd02440">
    <property type="entry name" value="AdoMet_MTases"/>
    <property type="match status" value="1"/>
</dbReference>
<proteinExistence type="predicted"/>
<dbReference type="InterPro" id="IPR029063">
    <property type="entry name" value="SAM-dependent_MTases_sf"/>
</dbReference>
<name>A0AAE3FV69_9EURY</name>
<comment type="caution">
    <text evidence="4">The sequence shown here is derived from an EMBL/GenBank/DDBJ whole genome shotgun (WGS) entry which is preliminary data.</text>
</comment>
<organism evidence="4 5">
    <name type="scientific">Natronocalculus amylovorans</name>
    <dbReference type="NCBI Taxonomy" id="2917812"/>
    <lineage>
        <taxon>Archaea</taxon>
        <taxon>Methanobacteriati</taxon>
        <taxon>Methanobacteriota</taxon>
        <taxon>Stenosarchaea group</taxon>
        <taxon>Halobacteria</taxon>
        <taxon>Halobacteriales</taxon>
        <taxon>Haloferacaceae</taxon>
        <taxon>Natronocalculus</taxon>
    </lineage>
</organism>
<dbReference type="GO" id="GO:0008168">
    <property type="term" value="F:methyltransferase activity"/>
    <property type="evidence" value="ECO:0007669"/>
    <property type="project" value="UniProtKB-KW"/>
</dbReference>
<dbReference type="RefSeq" id="WP_250582370.1">
    <property type="nucleotide sequence ID" value="NZ_JAKRVX010000001.1"/>
</dbReference>
<evidence type="ECO:0000313" key="4">
    <source>
        <dbReference type="EMBL" id="MCL9815555.1"/>
    </source>
</evidence>
<evidence type="ECO:0000313" key="5">
    <source>
        <dbReference type="Proteomes" id="UP001203207"/>
    </source>
</evidence>
<keyword evidence="2" id="KW-0808">Transferase</keyword>
<reference evidence="4" key="1">
    <citation type="journal article" date="2022" name="Syst. Appl. Microbiol.">
        <title>Natronocalculus amylovorans gen. nov., sp. nov., and Natranaeroarchaeum aerophilus sp. nov., dominant culturable amylolytic natronoarchaea from hypersaline soda lakes in southwestern Siberia.</title>
        <authorList>
            <person name="Sorokin D.Y."/>
            <person name="Elcheninov A.G."/>
            <person name="Khizhniak T.V."/>
            <person name="Koenen M."/>
            <person name="Bale N.J."/>
            <person name="Damste J.S.S."/>
            <person name="Kublanov I.V."/>
        </authorList>
    </citation>
    <scope>NUCLEOTIDE SEQUENCE</scope>
    <source>
        <strain evidence="4">AArc-St2</strain>
    </source>
</reference>
<dbReference type="PANTHER" id="PTHR43861">
    <property type="entry name" value="TRANS-ACONITATE 2-METHYLTRANSFERASE-RELATED"/>
    <property type="match status" value="1"/>
</dbReference>
<keyword evidence="1 4" id="KW-0489">Methyltransferase</keyword>